<dbReference type="RefSeq" id="WP_160810903.1">
    <property type="nucleotide sequence ID" value="NZ_JBFCSV010000027.1"/>
</dbReference>
<keyword evidence="1" id="KW-0175">Coiled coil</keyword>
<accession>A0A7X4HLF7</accession>
<protein>
    <submittedName>
        <fullName evidence="3">AAA family ATPase</fullName>
    </submittedName>
</protein>
<evidence type="ECO:0000256" key="1">
    <source>
        <dbReference type="SAM" id="Coils"/>
    </source>
</evidence>
<reference evidence="3 4" key="1">
    <citation type="submission" date="2020-01" db="EMBL/GenBank/DDBJ databases">
        <title>Vaginal microbiome of pregnant Indian women: Insights into the genome of dominants Lactobacillus species.</title>
        <authorList>
            <person name="Das B."/>
            <person name="Mehta O."/>
            <person name="Ghosh T.S."/>
            <person name="Kothidar A."/>
            <person name="Gowtham M.R."/>
            <person name="Mitra R."/>
            <person name="Kshetrapal P."/>
            <person name="Wadhwa N."/>
            <person name="Thiruvengadam R."/>
            <person name="Nair G.B."/>
            <person name="Bhatnagar S."/>
            <person name="Pore S."/>
        </authorList>
    </citation>
    <scope>NUCLEOTIDE SEQUENCE [LARGE SCALE GENOMIC DNA]</scope>
    <source>
        <strain evidence="3 4">Indica2</strain>
    </source>
</reference>
<proteinExistence type="predicted"/>
<feature type="domain" description="Protein CR006 P-loop" evidence="2">
    <location>
        <begin position="17"/>
        <end position="687"/>
    </location>
</feature>
<evidence type="ECO:0000313" key="3">
    <source>
        <dbReference type="EMBL" id="MYN52871.1"/>
    </source>
</evidence>
<name>A0A7X4HLF7_9LACO</name>
<dbReference type="PANTHER" id="PTHR32182:SF0">
    <property type="entry name" value="DNA REPLICATION AND REPAIR PROTEIN RECF"/>
    <property type="match status" value="1"/>
</dbReference>
<dbReference type="GO" id="GO:0000731">
    <property type="term" value="P:DNA synthesis involved in DNA repair"/>
    <property type="evidence" value="ECO:0007669"/>
    <property type="project" value="TreeGrafter"/>
</dbReference>
<dbReference type="InterPro" id="IPR026866">
    <property type="entry name" value="CR006_AAA"/>
</dbReference>
<comment type="caution">
    <text evidence="3">The sequence shown here is derived from an EMBL/GenBank/DDBJ whole genome shotgun (WGS) entry which is preliminary data.</text>
</comment>
<gene>
    <name evidence="3" type="ORF">GTK63_00755</name>
</gene>
<feature type="coiled-coil region" evidence="1">
    <location>
        <begin position="389"/>
        <end position="423"/>
    </location>
</feature>
<organism evidence="3 4">
    <name type="scientific">Lactobacillus crispatus</name>
    <dbReference type="NCBI Taxonomy" id="47770"/>
    <lineage>
        <taxon>Bacteria</taxon>
        <taxon>Bacillati</taxon>
        <taxon>Bacillota</taxon>
        <taxon>Bacilli</taxon>
        <taxon>Lactobacillales</taxon>
        <taxon>Lactobacillaceae</taxon>
        <taxon>Lactobacillus</taxon>
    </lineage>
</organism>
<dbReference type="SUPFAM" id="SSF52540">
    <property type="entry name" value="P-loop containing nucleoside triphosphate hydrolases"/>
    <property type="match status" value="1"/>
</dbReference>
<dbReference type="EMBL" id="WWFF01000001">
    <property type="protein sequence ID" value="MYN52871.1"/>
    <property type="molecule type" value="Genomic_DNA"/>
</dbReference>
<dbReference type="AlphaFoldDB" id="A0A7X4HLF7"/>
<evidence type="ECO:0000259" key="2">
    <source>
        <dbReference type="Pfam" id="PF13166"/>
    </source>
</evidence>
<dbReference type="Gene3D" id="3.40.50.300">
    <property type="entry name" value="P-loop containing nucleotide triphosphate hydrolases"/>
    <property type="match status" value="1"/>
</dbReference>
<sequence>MLTKLENINKKSFNNFTLTSDLSKVNVFFGINGAGKTAVSEYIQYCRKNVIVFDSKFVQDNILLENQEEIQGVALTTGEKEKRDKEKIRQIAKQIKLEYEKLHGIRMQKSNDSKQLYLVLNETLKKAKQQFQTNKIKQKPHAKENPVQACKLWQKDILSDNYSHGIALSSSEEIQEKIENLKNKQREVLKINFIYTNKDAKKLSSLLTASVIKPQEYKNTNFYELLKWLEAGLSIHQLDKSTSSTFKCLFCESVVSTKDVKSRIDELIHNNYSNFESFINNVKNRLSLDKEMVLDIPQHLIDSDIKDKTVEAISDLEKIIDSKLKCPNKTINTVKITDLNNLITTIMQVISKQQSQIASDIDRYQSYRLQIEQIAKSWIGRSLEQDTSVKNYIKQIEDADVQIQNINTNIDRLTKQSREIENKHSDLKPFQDICNQKFITLGLNLELTINKEKNGYILSRRDSNILKVEDLSEGERRLIAFLVFYFKIHLTKEELDPNIECIVLDDPITSLDDQNKLDVIEMINDMISETINIREDVDQIFILTNSSYLFSTVGYTSRKDISFFRIIKDSQNNSQINKIPNGSPELNNRSTLYRSYFQNILKFALIKRNKLESCGNVEKYGNQTRIVLETFIYSNYSIGYATAKNLSQIKDVLEIKDNQIERFKVDLDIINALSHGASYYDAIDSNCPKRRIQTAVKDIISVLYLRDKHHVKSMISSDIGYNISTVMQTIDNWTKNLNGD</sequence>
<dbReference type="Pfam" id="PF13166">
    <property type="entry name" value="AAA_13"/>
    <property type="match status" value="1"/>
</dbReference>
<evidence type="ECO:0000313" key="4">
    <source>
        <dbReference type="Proteomes" id="UP000460132"/>
    </source>
</evidence>
<dbReference type="GO" id="GO:0006302">
    <property type="term" value="P:double-strand break repair"/>
    <property type="evidence" value="ECO:0007669"/>
    <property type="project" value="TreeGrafter"/>
</dbReference>
<dbReference type="InterPro" id="IPR027417">
    <property type="entry name" value="P-loop_NTPase"/>
</dbReference>
<dbReference type="Proteomes" id="UP000460132">
    <property type="component" value="Unassembled WGS sequence"/>
</dbReference>
<dbReference type="PANTHER" id="PTHR32182">
    <property type="entry name" value="DNA REPLICATION AND REPAIR PROTEIN RECF"/>
    <property type="match status" value="1"/>
</dbReference>